<accession>J3MHX7</accession>
<reference evidence="2" key="1">
    <citation type="journal article" date="2013" name="Nat. Commun.">
        <title>Whole-genome sequencing of Oryza brachyantha reveals mechanisms underlying Oryza genome evolution.</title>
        <authorList>
            <person name="Chen J."/>
            <person name="Huang Q."/>
            <person name="Gao D."/>
            <person name="Wang J."/>
            <person name="Lang Y."/>
            <person name="Liu T."/>
            <person name="Li B."/>
            <person name="Bai Z."/>
            <person name="Luis Goicoechea J."/>
            <person name="Liang C."/>
            <person name="Chen C."/>
            <person name="Zhang W."/>
            <person name="Sun S."/>
            <person name="Liao Y."/>
            <person name="Zhang X."/>
            <person name="Yang L."/>
            <person name="Song C."/>
            <person name="Wang M."/>
            <person name="Shi J."/>
            <person name="Liu G."/>
            <person name="Liu J."/>
            <person name="Zhou H."/>
            <person name="Zhou W."/>
            <person name="Yu Q."/>
            <person name="An N."/>
            <person name="Chen Y."/>
            <person name="Cai Q."/>
            <person name="Wang B."/>
            <person name="Liu B."/>
            <person name="Min J."/>
            <person name="Huang Y."/>
            <person name="Wu H."/>
            <person name="Li Z."/>
            <person name="Zhang Y."/>
            <person name="Yin Y."/>
            <person name="Song W."/>
            <person name="Jiang J."/>
            <person name="Jackson S.A."/>
            <person name="Wing R.A."/>
            <person name="Wang J."/>
            <person name="Chen M."/>
        </authorList>
    </citation>
    <scope>NUCLEOTIDE SEQUENCE [LARGE SCALE GENOMIC DNA]</scope>
    <source>
        <strain evidence="2">cv. IRGC 101232</strain>
    </source>
</reference>
<reference evidence="2" key="2">
    <citation type="submission" date="2013-04" db="UniProtKB">
        <authorList>
            <consortium name="EnsemblPlants"/>
        </authorList>
    </citation>
    <scope>IDENTIFICATION</scope>
</reference>
<dbReference type="AlphaFoldDB" id="J3MHX7"/>
<organism evidence="2">
    <name type="scientific">Oryza brachyantha</name>
    <name type="common">malo sina</name>
    <dbReference type="NCBI Taxonomy" id="4533"/>
    <lineage>
        <taxon>Eukaryota</taxon>
        <taxon>Viridiplantae</taxon>
        <taxon>Streptophyta</taxon>
        <taxon>Embryophyta</taxon>
        <taxon>Tracheophyta</taxon>
        <taxon>Spermatophyta</taxon>
        <taxon>Magnoliopsida</taxon>
        <taxon>Liliopsida</taxon>
        <taxon>Poales</taxon>
        <taxon>Poaceae</taxon>
        <taxon>BOP clade</taxon>
        <taxon>Oryzoideae</taxon>
        <taxon>Oryzeae</taxon>
        <taxon>Oryzinae</taxon>
        <taxon>Oryza</taxon>
    </lineage>
</organism>
<dbReference type="Proteomes" id="UP000006038">
    <property type="component" value="Chromosome 7"/>
</dbReference>
<dbReference type="PANTHER" id="PTHR36741:SF1">
    <property type="entry name" value="OS07G0100500 PROTEIN"/>
    <property type="match status" value="1"/>
</dbReference>
<dbReference type="HOGENOM" id="CLU_014966_1_0_1"/>
<sequence length="499" mass="53384">MRIIFAGDDGHSEQLALLNNDHEVSEVCIEEISADNTGRSFLIRISESKVLYYWCAEKSKKSGMHLLAKMKNLLQGRPTLSDLTGISNSRLDGFATHLHAYLLASSIGDVKSPGSLNDCLSASSPHDHYLQPSSVVSKSSRFRTSASNAGKASSVYQASLSPRSGAFKDGVPRMSCAKIAGRDKLKRRGDWLSSTGPVDANLSMPKIDNSDSVSEKCDGDCSENSASSPPLDLPLSFPLLPSLFPLATQYPLPMVSSEQPFKPYYCWCPPCPPSLQYSVTPLHIPVTSVEPLPLPPLSSLLSNDQPPSSTVSAKMDTTDLPSLNLPSILHDPLLHLPLPTSPLVSLHGSQVPTFTPLMSDPIVHVPVIDVCSSGQAYLVSCGASMSSTVPLLPSLKPLIPETESLVERSARETLMRLMASTPSASNSQLVNILPAVLTDVSKKNVKKHVGVHPGDRLLSSSCSINGLAVTEDETSVGDGAHATLAEYDDIGDPQHFQSI</sequence>
<name>J3MHX7_ORYBR</name>
<dbReference type="eggNOG" id="ENOG502QPND">
    <property type="taxonomic scope" value="Eukaryota"/>
</dbReference>
<proteinExistence type="predicted"/>
<keyword evidence="3" id="KW-1185">Reference proteome</keyword>
<dbReference type="Gramene" id="OB07G10080.1">
    <property type="protein sequence ID" value="OB07G10080.1"/>
    <property type="gene ID" value="OB07G10080"/>
</dbReference>
<dbReference type="EnsemblPlants" id="OB07G10080.1">
    <property type="protein sequence ID" value="OB07G10080.1"/>
    <property type="gene ID" value="OB07G10080"/>
</dbReference>
<evidence type="ECO:0000313" key="2">
    <source>
        <dbReference type="EnsemblPlants" id="OB07G10080.1"/>
    </source>
</evidence>
<evidence type="ECO:0000313" key="3">
    <source>
        <dbReference type="Proteomes" id="UP000006038"/>
    </source>
</evidence>
<dbReference type="PANTHER" id="PTHR36741">
    <property type="entry name" value="OS07G0100500 PROTEIN"/>
    <property type="match status" value="1"/>
</dbReference>
<feature type="region of interest" description="Disordered" evidence="1">
    <location>
        <begin position="190"/>
        <end position="225"/>
    </location>
</feature>
<protein>
    <submittedName>
        <fullName evidence="2">Uncharacterized protein</fullName>
    </submittedName>
</protein>
<evidence type="ECO:0000256" key="1">
    <source>
        <dbReference type="SAM" id="MobiDB-lite"/>
    </source>
</evidence>
<dbReference type="STRING" id="4533.J3MHX7"/>